<dbReference type="AlphaFoldDB" id="A0A9E8N0A3"/>
<dbReference type="RefSeq" id="WP_267678382.1">
    <property type="nucleotide sequence ID" value="NZ_CP113088.1"/>
</dbReference>
<gene>
    <name evidence="1" type="ORF">N7U66_10145</name>
</gene>
<protein>
    <recommendedName>
        <fullName evidence="3">HYR domain-containing protein</fullName>
    </recommendedName>
</protein>
<dbReference type="InterPro" id="IPR035986">
    <property type="entry name" value="PKD_dom_sf"/>
</dbReference>
<dbReference type="SUPFAM" id="SSF49299">
    <property type="entry name" value="PKD domain"/>
    <property type="match status" value="1"/>
</dbReference>
<dbReference type="EMBL" id="CP113088">
    <property type="protein sequence ID" value="WAC03747.1"/>
    <property type="molecule type" value="Genomic_DNA"/>
</dbReference>
<dbReference type="KEGG" id="lnu:N7U66_10145"/>
<accession>A0A9E8N0A3</accession>
<sequence length="293" mass="30499">MDAIGACDDELVTVQVIINPLPNTGTANNPAPFCENDPALNNTAFDLFTLLSPPVDAGGTWTDDDATGALSGNTLDLSQLVIGTYNFTYSITDANSCFNSTTVTLVIDDAPESGTVNGTAAFCEGEAPSNYDLFVLLDNEDQTGTWYLGTDNTGTAIVNPIDLSGYTAATYDFTFDVDAIGACDDELVTVQVTINPLPNTGTPTPAVFCENDLAANSPLDLFNQLSGNDIGGTWTDDDATGALTGNTVDLTRLTLGAYNFTYSITDANNCSNSSTVVITVEDAPSAGTVNATP</sequence>
<evidence type="ECO:0000313" key="2">
    <source>
        <dbReference type="Proteomes" id="UP001164705"/>
    </source>
</evidence>
<evidence type="ECO:0008006" key="3">
    <source>
        <dbReference type="Google" id="ProtNLM"/>
    </source>
</evidence>
<organism evidence="1 2">
    <name type="scientific">Lacinutrix neustonica</name>
    <dbReference type="NCBI Taxonomy" id="2980107"/>
    <lineage>
        <taxon>Bacteria</taxon>
        <taxon>Pseudomonadati</taxon>
        <taxon>Bacteroidota</taxon>
        <taxon>Flavobacteriia</taxon>
        <taxon>Flavobacteriales</taxon>
        <taxon>Flavobacteriaceae</taxon>
        <taxon>Lacinutrix</taxon>
    </lineage>
</organism>
<keyword evidence="2" id="KW-1185">Reference proteome</keyword>
<evidence type="ECO:0000313" key="1">
    <source>
        <dbReference type="EMBL" id="WAC03747.1"/>
    </source>
</evidence>
<dbReference type="Proteomes" id="UP001164705">
    <property type="component" value="Chromosome"/>
</dbReference>
<proteinExistence type="predicted"/>
<name>A0A9E8N0A3_9FLAO</name>
<reference evidence="1" key="1">
    <citation type="submission" date="2022-11" db="EMBL/GenBank/DDBJ databases">
        <title>Lacinutrix neustonica HL-RS19T sp. nov., isolated from the surface microlayer sample of brackish Lake Shihwa.</title>
        <authorList>
            <person name="Choi J.Y."/>
            <person name="Hwang C.Y."/>
        </authorList>
    </citation>
    <scope>NUCLEOTIDE SEQUENCE</scope>
    <source>
        <strain evidence="1">HL-RS19</strain>
    </source>
</reference>